<feature type="domain" description="TPM" evidence="1">
    <location>
        <begin position="31"/>
        <end position="141"/>
    </location>
</feature>
<dbReference type="Pfam" id="PF04536">
    <property type="entry name" value="TPM_phosphatase"/>
    <property type="match status" value="1"/>
</dbReference>
<protein>
    <submittedName>
        <fullName evidence="2">TPM domain-containing protein</fullName>
    </submittedName>
</protein>
<dbReference type="PANTHER" id="PTHR30373">
    <property type="entry name" value="UPF0603 PROTEIN YGCG"/>
    <property type="match status" value="1"/>
</dbReference>
<proteinExistence type="predicted"/>
<sequence>MRPGAGRLSAACGLTAVAGHWIRWRHFDRGALARLAQAIREAEAGHVGELVVAIETRLPPGAAGGRERALEVFGRHRVWDTPARSGVLLYLALGDRRIELIADRGVPVPDADWQRICADLQARLRAGAYLDGLLAAVHAIEGELRGRLANQAPDAGNRLADEPVML</sequence>
<evidence type="ECO:0000313" key="2">
    <source>
        <dbReference type="EMBL" id="GAA4330106.1"/>
    </source>
</evidence>
<dbReference type="PANTHER" id="PTHR30373:SF8">
    <property type="entry name" value="BLL7265 PROTEIN"/>
    <property type="match status" value="1"/>
</dbReference>
<dbReference type="InterPro" id="IPR007621">
    <property type="entry name" value="TPM_dom"/>
</dbReference>
<comment type="caution">
    <text evidence="2">The sequence shown here is derived from an EMBL/GenBank/DDBJ whole genome shotgun (WGS) entry which is preliminary data.</text>
</comment>
<evidence type="ECO:0000259" key="1">
    <source>
        <dbReference type="Pfam" id="PF04536"/>
    </source>
</evidence>
<reference evidence="3" key="1">
    <citation type="journal article" date="2019" name="Int. J. Syst. Evol. Microbiol.">
        <title>The Global Catalogue of Microorganisms (GCM) 10K type strain sequencing project: providing services to taxonomists for standard genome sequencing and annotation.</title>
        <authorList>
            <consortium name="The Broad Institute Genomics Platform"/>
            <consortium name="The Broad Institute Genome Sequencing Center for Infectious Disease"/>
            <person name="Wu L."/>
            <person name="Ma J."/>
        </authorList>
    </citation>
    <scope>NUCLEOTIDE SEQUENCE [LARGE SCALE GENOMIC DNA]</scope>
    <source>
        <strain evidence="3">JCM 17666</strain>
    </source>
</reference>
<dbReference type="Gene3D" id="3.10.310.50">
    <property type="match status" value="1"/>
</dbReference>
<dbReference type="RefSeq" id="WP_345248410.1">
    <property type="nucleotide sequence ID" value="NZ_BAABFO010000007.1"/>
</dbReference>
<dbReference type="EMBL" id="BAABFO010000007">
    <property type="protein sequence ID" value="GAA4330106.1"/>
    <property type="molecule type" value="Genomic_DNA"/>
</dbReference>
<keyword evidence="3" id="KW-1185">Reference proteome</keyword>
<dbReference type="Proteomes" id="UP001501671">
    <property type="component" value="Unassembled WGS sequence"/>
</dbReference>
<organism evidence="2 3">
    <name type="scientific">Pigmentiphaga soli</name>
    <dbReference type="NCBI Taxonomy" id="1007095"/>
    <lineage>
        <taxon>Bacteria</taxon>
        <taxon>Pseudomonadati</taxon>
        <taxon>Pseudomonadota</taxon>
        <taxon>Betaproteobacteria</taxon>
        <taxon>Burkholderiales</taxon>
        <taxon>Alcaligenaceae</taxon>
        <taxon>Pigmentiphaga</taxon>
    </lineage>
</organism>
<gene>
    <name evidence="2" type="ORF">GCM10023144_17500</name>
</gene>
<accession>A0ABP8GUK3</accession>
<name>A0ABP8GUK3_9BURK</name>
<evidence type="ECO:0000313" key="3">
    <source>
        <dbReference type="Proteomes" id="UP001501671"/>
    </source>
</evidence>